<proteinExistence type="predicted"/>
<keyword evidence="1" id="KW-1133">Transmembrane helix</keyword>
<organism evidence="2 3">
    <name type="scientific">Gleimia coleocanis DSM 15436</name>
    <dbReference type="NCBI Taxonomy" id="525245"/>
    <lineage>
        <taxon>Bacteria</taxon>
        <taxon>Bacillati</taxon>
        <taxon>Actinomycetota</taxon>
        <taxon>Actinomycetes</taxon>
        <taxon>Actinomycetales</taxon>
        <taxon>Actinomycetaceae</taxon>
        <taxon>Gleimia</taxon>
    </lineage>
</organism>
<accession>C0W0Q1</accession>
<comment type="caution">
    <text evidence="2">The sequence shown here is derived from an EMBL/GenBank/DDBJ whole genome shotgun (WGS) entry which is preliminary data.</text>
</comment>
<dbReference type="AlphaFoldDB" id="C0W0Q1"/>
<sequence length="177" mass="18964">MGLIVMLVITPIVLTVSTGLSVFTNIYNPPSADNPNPIVSAPVEVGEPLTVQHRETVLIVSTPNAKVVPTECQLDASEKTITLEYQKTNGSATEAFVGNNVPAGEYTLRCNPAESAADFELRYVSTSELIGGAVKGLLVGFGISTIFGIAGLILTIVGIVWLVKINKRRKAFFNQFR</sequence>
<evidence type="ECO:0000313" key="2">
    <source>
        <dbReference type="EMBL" id="EEH63625.1"/>
    </source>
</evidence>
<keyword evidence="1" id="KW-0812">Transmembrane</keyword>
<gene>
    <name evidence="2" type="ORF">HMPREF0044_0644</name>
</gene>
<evidence type="ECO:0000313" key="3">
    <source>
        <dbReference type="Proteomes" id="UP000010301"/>
    </source>
</evidence>
<dbReference type="STRING" id="525245.HMPREF0044_0644"/>
<reference evidence="2 3" key="1">
    <citation type="submission" date="2009-01" db="EMBL/GenBank/DDBJ databases">
        <authorList>
            <person name="Qin X."/>
            <person name="Bachman B."/>
            <person name="Battles P."/>
            <person name="Bell A."/>
            <person name="Bess C."/>
            <person name="Bickham C."/>
            <person name="Chaboub L."/>
            <person name="Chen D."/>
            <person name="Coyle M."/>
            <person name="Deiros D.R."/>
            <person name="Dinh H."/>
            <person name="Forbes L."/>
            <person name="Fowler G."/>
            <person name="Francisco L."/>
            <person name="Fu Q."/>
            <person name="Gubbala S."/>
            <person name="Hale W."/>
            <person name="Han Y."/>
            <person name="Hemphill L."/>
            <person name="Highlander S.K."/>
            <person name="Hirani K."/>
            <person name="Hogues M."/>
            <person name="Jackson L."/>
            <person name="Jakkamsetti A."/>
            <person name="Javaid M."/>
            <person name="Jiang H."/>
            <person name="Korchina V."/>
            <person name="Kovar C."/>
            <person name="Lara F."/>
            <person name="Lee S."/>
            <person name="Mata R."/>
            <person name="Mathew T."/>
            <person name="Moen C."/>
            <person name="Morales K."/>
            <person name="Munidasa M."/>
            <person name="Nazareth L."/>
            <person name="Ngo R."/>
            <person name="Nguyen L."/>
            <person name="Okwuonu G."/>
            <person name="Ongeri F."/>
            <person name="Patil S."/>
            <person name="Petrosino J."/>
            <person name="Pham C."/>
            <person name="Pham P."/>
            <person name="Pu L.-L."/>
            <person name="Puazo M."/>
            <person name="Raj R."/>
            <person name="Reid J."/>
            <person name="Rouhana J."/>
            <person name="Saada N."/>
            <person name="Shang Y."/>
            <person name="Simmons D."/>
            <person name="Thornton R."/>
            <person name="Warren J."/>
            <person name="Weissenberger G."/>
            <person name="Zhang J."/>
            <person name="Zhang L."/>
            <person name="Zhou C."/>
            <person name="Zhu D."/>
            <person name="Muzny D."/>
            <person name="Worley K."/>
            <person name="Gibbs R."/>
        </authorList>
    </citation>
    <scope>NUCLEOTIDE SEQUENCE [LARGE SCALE GENOMIC DNA]</scope>
    <source>
        <strain evidence="2 3">DSM 15436</strain>
    </source>
</reference>
<protein>
    <submittedName>
        <fullName evidence="2">Uncharacterized protein</fullName>
    </submittedName>
</protein>
<keyword evidence="1" id="KW-0472">Membrane</keyword>
<dbReference type="HOGENOM" id="CLU_1514769_0_0_11"/>
<dbReference type="Proteomes" id="UP000010301">
    <property type="component" value="Unassembled WGS sequence"/>
</dbReference>
<name>C0W0Q1_9ACTO</name>
<evidence type="ECO:0000256" key="1">
    <source>
        <dbReference type="SAM" id="Phobius"/>
    </source>
</evidence>
<feature type="transmembrane region" description="Helical" evidence="1">
    <location>
        <begin position="137"/>
        <end position="163"/>
    </location>
</feature>
<dbReference type="EMBL" id="ACFG01000030">
    <property type="protein sequence ID" value="EEH63625.1"/>
    <property type="molecule type" value="Genomic_DNA"/>
</dbReference>
<keyword evidence="3" id="KW-1185">Reference proteome</keyword>